<dbReference type="RefSeq" id="WP_166031757.1">
    <property type="nucleotide sequence ID" value="NZ_CP048877.1"/>
</dbReference>
<dbReference type="AlphaFoldDB" id="A0A6G7PVR7"/>
<dbReference type="EMBL" id="CP048877">
    <property type="protein sequence ID" value="QIJ71538.1"/>
    <property type="molecule type" value="Genomic_DNA"/>
</dbReference>
<keyword evidence="2" id="KW-1185">Reference proteome</keyword>
<dbReference type="Proteomes" id="UP000502179">
    <property type="component" value="Chromosome"/>
</dbReference>
<sequence>MKRKGTAQRLPDIQEILKRLTGELQIKFFPLHDIPEAVTWAERGYIAIHENFRTRRRHSYHVICGRREPLERFCHLVGLPETAITASEFYRFWHLTWYPDGPPPPKRRRNKAA</sequence>
<name>A0A6G7PVR7_9BACT</name>
<reference evidence="1 2" key="1">
    <citation type="submission" date="2020-02" db="EMBL/GenBank/DDBJ databases">
        <title>Genome analysis of Thermosulfuriphilus ammonigenes ST65T, an anaerobic thermophilic chemolithoautotrophic bacterium isolated from a deep-sea hydrothermal vent.</title>
        <authorList>
            <person name="Slobodkina G."/>
            <person name="Allioux M."/>
            <person name="Merkel A."/>
            <person name="Alain K."/>
            <person name="Jebbar M."/>
            <person name="Slobodkin A."/>
        </authorList>
    </citation>
    <scope>NUCLEOTIDE SEQUENCE [LARGE SCALE GENOMIC DNA]</scope>
    <source>
        <strain evidence="1 2">ST65</strain>
    </source>
</reference>
<evidence type="ECO:0000313" key="2">
    <source>
        <dbReference type="Proteomes" id="UP000502179"/>
    </source>
</evidence>
<proteinExistence type="predicted"/>
<organism evidence="1 2">
    <name type="scientific">Thermosulfuriphilus ammonigenes</name>
    <dbReference type="NCBI Taxonomy" id="1936021"/>
    <lineage>
        <taxon>Bacteria</taxon>
        <taxon>Pseudomonadati</taxon>
        <taxon>Thermodesulfobacteriota</taxon>
        <taxon>Thermodesulfobacteria</taxon>
        <taxon>Thermodesulfobacteriales</taxon>
        <taxon>Thermodesulfobacteriaceae</taxon>
        <taxon>Thermosulfuriphilus</taxon>
    </lineage>
</organism>
<protein>
    <submittedName>
        <fullName evidence="1">Uncharacterized protein</fullName>
    </submittedName>
</protein>
<gene>
    <name evidence="1" type="ORF">G4V39_04255</name>
</gene>
<evidence type="ECO:0000313" key="1">
    <source>
        <dbReference type="EMBL" id="QIJ71538.1"/>
    </source>
</evidence>
<dbReference type="KEGG" id="tav:G4V39_04255"/>
<accession>A0A6G7PVR7</accession>